<dbReference type="OrthoDB" id="4377282at2"/>
<dbReference type="PATRIC" id="fig|1300347.3.peg.4027"/>
<dbReference type="KEGG" id="ndk:I601_4021"/>
<gene>
    <name evidence="2" type="ORF">I601_4021</name>
</gene>
<name>A0A1A9GPZ6_9ACTN</name>
<proteinExistence type="predicted"/>
<dbReference type="PANTHER" id="PTHR34724:SF2">
    <property type="entry name" value="OS12G0596101 PROTEIN"/>
    <property type="match status" value="1"/>
</dbReference>
<evidence type="ECO:0000256" key="1">
    <source>
        <dbReference type="SAM" id="MobiDB-lite"/>
    </source>
</evidence>
<sequence length="70" mass="7491">MCRPTTCKICKKTTWAGCGNHVAQVKASVPAGQWCSGHSQAEQAAAKAKGQDKARTDGAQGSWFSRLLKR</sequence>
<dbReference type="Proteomes" id="UP000077868">
    <property type="component" value="Chromosome"/>
</dbReference>
<protein>
    <submittedName>
        <fullName evidence="2">Uncharacterized protein</fullName>
    </submittedName>
</protein>
<keyword evidence="3" id="KW-1185">Reference proteome</keyword>
<dbReference type="AlphaFoldDB" id="A0A1A9GPZ6"/>
<organism evidence="2 3">
    <name type="scientific">Nocardioides dokdonensis FR1436</name>
    <dbReference type="NCBI Taxonomy" id="1300347"/>
    <lineage>
        <taxon>Bacteria</taxon>
        <taxon>Bacillati</taxon>
        <taxon>Actinomycetota</taxon>
        <taxon>Actinomycetes</taxon>
        <taxon>Propionibacteriales</taxon>
        <taxon>Nocardioidaceae</taxon>
        <taxon>Nocardioides</taxon>
    </lineage>
</organism>
<dbReference type="PANTHER" id="PTHR34724">
    <property type="entry name" value="OS12G0596101 PROTEIN"/>
    <property type="match status" value="1"/>
</dbReference>
<evidence type="ECO:0000313" key="3">
    <source>
        <dbReference type="Proteomes" id="UP000077868"/>
    </source>
</evidence>
<reference evidence="2 3" key="1">
    <citation type="submission" date="2016-03" db="EMBL/GenBank/DDBJ databases">
        <title>Complete genome sequence of a soil Actinobacterium, Nocardioides dokdonensis FR1436.</title>
        <authorList>
            <person name="Kwon S.-K."/>
            <person name="Kim K."/>
            <person name="Kim J.F."/>
        </authorList>
    </citation>
    <scope>NUCLEOTIDE SEQUENCE [LARGE SCALE GENOMIC DNA]</scope>
    <source>
        <strain evidence="2 3">FR1436</strain>
    </source>
</reference>
<dbReference type="RefSeq" id="WP_068113685.1">
    <property type="nucleotide sequence ID" value="NZ_CP015079.1"/>
</dbReference>
<accession>A0A1A9GPZ6</accession>
<dbReference type="STRING" id="1300347.I601_4021"/>
<feature type="region of interest" description="Disordered" evidence="1">
    <location>
        <begin position="46"/>
        <end position="70"/>
    </location>
</feature>
<dbReference type="EMBL" id="CP015079">
    <property type="protein sequence ID" value="ANH40417.1"/>
    <property type="molecule type" value="Genomic_DNA"/>
</dbReference>
<evidence type="ECO:0000313" key="2">
    <source>
        <dbReference type="EMBL" id="ANH40417.1"/>
    </source>
</evidence>